<reference evidence="2" key="1">
    <citation type="submission" date="2021-01" db="EMBL/GenBank/DDBJ databases">
        <authorList>
            <person name="Kaushik A."/>
        </authorList>
    </citation>
    <scope>NUCLEOTIDE SEQUENCE</scope>
    <source>
        <strain evidence="2">AG3-1AP</strain>
    </source>
</reference>
<dbReference type="EMBL" id="CAJMWV010009451">
    <property type="protein sequence ID" value="CAE6539040.1"/>
    <property type="molecule type" value="Genomic_DNA"/>
</dbReference>
<comment type="caution">
    <text evidence="2">The sequence shown here is derived from an EMBL/GenBank/DDBJ whole genome shotgun (WGS) entry which is preliminary data.</text>
</comment>
<gene>
    <name evidence="2" type="ORF">RDB_LOCUS171070</name>
</gene>
<dbReference type="Proteomes" id="UP000663831">
    <property type="component" value="Unassembled WGS sequence"/>
</dbReference>
<dbReference type="AlphaFoldDB" id="A0A8H3DRW2"/>
<dbReference type="InterPro" id="IPR046528">
    <property type="entry name" value="DUF6593"/>
</dbReference>
<feature type="domain" description="DUF6593" evidence="1">
    <location>
        <begin position="10"/>
        <end position="144"/>
    </location>
</feature>
<dbReference type="Pfam" id="PF20236">
    <property type="entry name" value="DUF6593"/>
    <property type="match status" value="1"/>
</dbReference>
<name>A0A8H3DRW2_9AGAM</name>
<evidence type="ECO:0000313" key="3">
    <source>
        <dbReference type="Proteomes" id="UP000663831"/>
    </source>
</evidence>
<evidence type="ECO:0000259" key="1">
    <source>
        <dbReference type="Pfam" id="PF20236"/>
    </source>
</evidence>
<organism evidence="2 3">
    <name type="scientific">Rhizoctonia solani</name>
    <dbReference type="NCBI Taxonomy" id="456999"/>
    <lineage>
        <taxon>Eukaryota</taxon>
        <taxon>Fungi</taxon>
        <taxon>Dikarya</taxon>
        <taxon>Basidiomycota</taxon>
        <taxon>Agaricomycotina</taxon>
        <taxon>Agaricomycetes</taxon>
        <taxon>Cantharellales</taxon>
        <taxon>Ceratobasidiaceae</taxon>
        <taxon>Rhizoctonia</taxon>
    </lineage>
</organism>
<accession>A0A8H3DRW2</accession>
<protein>
    <recommendedName>
        <fullName evidence="1">DUF6593 domain-containing protein</fullName>
    </recommendedName>
</protein>
<sequence>MTTYTLSRTSPKNTTLINPEGQVVYEISSKYHLGRSETTIKRGDQLLATIHWQVFSTSTITWNGQTTKIKEIFPRSRMLSVSRIYTTPGGEKIKWKDKARLYCVSVDTGLNLATYERVHFRYFRDEKSILDITSAGSHLADELVGK</sequence>
<evidence type="ECO:0000313" key="2">
    <source>
        <dbReference type="EMBL" id="CAE6539040.1"/>
    </source>
</evidence>
<proteinExistence type="predicted"/>